<reference evidence="1 2" key="1">
    <citation type="journal article" date="2019" name="Nat. Ecol. Evol.">
        <title>Megaphylogeny resolves global patterns of mushroom evolution.</title>
        <authorList>
            <person name="Varga T."/>
            <person name="Krizsan K."/>
            <person name="Foldi C."/>
            <person name="Dima B."/>
            <person name="Sanchez-Garcia M."/>
            <person name="Sanchez-Ramirez S."/>
            <person name="Szollosi G.J."/>
            <person name="Szarkandi J.G."/>
            <person name="Papp V."/>
            <person name="Albert L."/>
            <person name="Andreopoulos W."/>
            <person name="Angelini C."/>
            <person name="Antonin V."/>
            <person name="Barry K.W."/>
            <person name="Bougher N.L."/>
            <person name="Buchanan P."/>
            <person name="Buyck B."/>
            <person name="Bense V."/>
            <person name="Catcheside P."/>
            <person name="Chovatia M."/>
            <person name="Cooper J."/>
            <person name="Damon W."/>
            <person name="Desjardin D."/>
            <person name="Finy P."/>
            <person name="Geml J."/>
            <person name="Haridas S."/>
            <person name="Hughes K."/>
            <person name="Justo A."/>
            <person name="Karasinski D."/>
            <person name="Kautmanova I."/>
            <person name="Kiss B."/>
            <person name="Kocsube S."/>
            <person name="Kotiranta H."/>
            <person name="LaButti K.M."/>
            <person name="Lechner B.E."/>
            <person name="Liimatainen K."/>
            <person name="Lipzen A."/>
            <person name="Lukacs Z."/>
            <person name="Mihaltcheva S."/>
            <person name="Morgado L.N."/>
            <person name="Niskanen T."/>
            <person name="Noordeloos M.E."/>
            <person name="Ohm R.A."/>
            <person name="Ortiz-Santana B."/>
            <person name="Ovrebo C."/>
            <person name="Racz N."/>
            <person name="Riley R."/>
            <person name="Savchenko A."/>
            <person name="Shiryaev A."/>
            <person name="Soop K."/>
            <person name="Spirin V."/>
            <person name="Szebenyi C."/>
            <person name="Tomsovsky M."/>
            <person name="Tulloss R.E."/>
            <person name="Uehling J."/>
            <person name="Grigoriev I.V."/>
            <person name="Vagvolgyi C."/>
            <person name="Papp T."/>
            <person name="Martin F.M."/>
            <person name="Miettinen O."/>
            <person name="Hibbett D.S."/>
            <person name="Nagy L.G."/>
        </authorList>
    </citation>
    <scope>NUCLEOTIDE SEQUENCE [LARGE SCALE GENOMIC DNA]</scope>
    <source>
        <strain evidence="1 2">FP101781</strain>
    </source>
</reference>
<name>A0A4Y7TP46_COPMI</name>
<dbReference type="Proteomes" id="UP000298030">
    <property type="component" value="Unassembled WGS sequence"/>
</dbReference>
<accession>A0A4Y7TP46</accession>
<keyword evidence="2" id="KW-1185">Reference proteome</keyword>
<proteinExistence type="predicted"/>
<dbReference type="AlphaFoldDB" id="A0A4Y7TP46"/>
<evidence type="ECO:0000313" key="1">
    <source>
        <dbReference type="EMBL" id="TEB35926.1"/>
    </source>
</evidence>
<organism evidence="1 2">
    <name type="scientific">Coprinellus micaceus</name>
    <name type="common">Glistening ink-cap mushroom</name>
    <name type="synonym">Coprinus micaceus</name>
    <dbReference type="NCBI Taxonomy" id="71717"/>
    <lineage>
        <taxon>Eukaryota</taxon>
        <taxon>Fungi</taxon>
        <taxon>Dikarya</taxon>
        <taxon>Basidiomycota</taxon>
        <taxon>Agaricomycotina</taxon>
        <taxon>Agaricomycetes</taxon>
        <taxon>Agaricomycetidae</taxon>
        <taxon>Agaricales</taxon>
        <taxon>Agaricineae</taxon>
        <taxon>Psathyrellaceae</taxon>
        <taxon>Coprinellus</taxon>
    </lineage>
</organism>
<gene>
    <name evidence="1" type="ORF">FA13DRAFT_1727475</name>
</gene>
<protein>
    <submittedName>
        <fullName evidence="1">Uncharacterized protein</fullName>
    </submittedName>
</protein>
<evidence type="ECO:0000313" key="2">
    <source>
        <dbReference type="Proteomes" id="UP000298030"/>
    </source>
</evidence>
<comment type="caution">
    <text evidence="1">The sequence shown here is derived from an EMBL/GenBank/DDBJ whole genome shotgun (WGS) entry which is preliminary data.</text>
</comment>
<sequence>MPGRAIEGPGRPSDPRSCAKLYIKLDLSTKSNASAWGDLKVLVLALLLPKSIAFAERIALPGSEETRPARLDWRKSIHIDDRHRHGCEYLDALVGRM</sequence>
<dbReference type="EMBL" id="QPFP01000006">
    <property type="protein sequence ID" value="TEB35926.1"/>
    <property type="molecule type" value="Genomic_DNA"/>
</dbReference>